<proteinExistence type="predicted"/>
<name>A0A4R7ZNN5_9ACTN</name>
<dbReference type="AlphaFoldDB" id="A0A4R7ZNN5"/>
<evidence type="ECO:0000313" key="1">
    <source>
        <dbReference type="EMBL" id="TDW18946.1"/>
    </source>
</evidence>
<reference evidence="1 2" key="1">
    <citation type="submission" date="2019-03" db="EMBL/GenBank/DDBJ databases">
        <title>Genomic Encyclopedia of Type Strains, Phase III (KMG-III): the genomes of soil and plant-associated and newly described type strains.</title>
        <authorList>
            <person name="Whitman W."/>
        </authorList>
    </citation>
    <scope>NUCLEOTIDE SEQUENCE [LARGE SCALE GENOMIC DNA]</scope>
    <source>
        <strain evidence="1 2">VKM Ac-2570</strain>
    </source>
</reference>
<comment type="caution">
    <text evidence="1">The sequence shown here is derived from an EMBL/GenBank/DDBJ whole genome shotgun (WGS) entry which is preliminary data.</text>
</comment>
<sequence>MEPILISIAAAIAAKGAGSVYDLVKRRFGRDPEAMKELEAAETAPADPAAVEALAARLDLVRSADPSFAAELNRVWDEVPKDQRVVNQISGPVSGKVVQAGEVTGNINF</sequence>
<dbReference type="OrthoDB" id="4555377at2"/>
<dbReference type="RefSeq" id="WP_134121862.1">
    <property type="nucleotide sequence ID" value="NZ_SODF01000002.1"/>
</dbReference>
<dbReference type="EMBL" id="SODF01000002">
    <property type="protein sequence ID" value="TDW18946.1"/>
    <property type="molecule type" value="Genomic_DNA"/>
</dbReference>
<dbReference type="Proteomes" id="UP000295447">
    <property type="component" value="Unassembled WGS sequence"/>
</dbReference>
<organism evidence="1 2">
    <name type="scientific">Kribbella kalugense</name>
    <dbReference type="NCBI Taxonomy" id="2512221"/>
    <lineage>
        <taxon>Bacteria</taxon>
        <taxon>Bacillati</taxon>
        <taxon>Actinomycetota</taxon>
        <taxon>Actinomycetes</taxon>
        <taxon>Propionibacteriales</taxon>
        <taxon>Kribbellaceae</taxon>
        <taxon>Kribbella</taxon>
    </lineage>
</organism>
<gene>
    <name evidence="1" type="ORF">EV650_5549</name>
</gene>
<accession>A0A4R7ZNN5</accession>
<protein>
    <submittedName>
        <fullName evidence="1">Uncharacterized protein</fullName>
    </submittedName>
</protein>
<evidence type="ECO:0000313" key="2">
    <source>
        <dbReference type="Proteomes" id="UP000295447"/>
    </source>
</evidence>
<keyword evidence="2" id="KW-1185">Reference proteome</keyword>